<evidence type="ECO:0000313" key="3">
    <source>
        <dbReference type="EMBL" id="OAZ03251.1"/>
    </source>
</evidence>
<evidence type="ECO:0000256" key="1">
    <source>
        <dbReference type="SAM" id="SignalP"/>
    </source>
</evidence>
<protein>
    <submittedName>
        <fullName evidence="3">YHS domain protein</fullName>
    </submittedName>
</protein>
<feature type="chain" id="PRO_5008286756" evidence="1">
    <location>
        <begin position="20"/>
        <end position="149"/>
    </location>
</feature>
<comment type="caution">
    <text evidence="3">The sequence shown here is derived from an EMBL/GenBank/DDBJ whole genome shotgun (WGS) entry which is preliminary data.</text>
</comment>
<dbReference type="Gene3D" id="1.10.620.20">
    <property type="entry name" value="Ribonucleotide Reductase, subunit A"/>
    <property type="match status" value="1"/>
</dbReference>
<accession>A0A199XPS2</accession>
<feature type="domain" description="YHS" evidence="2">
    <location>
        <begin position="48"/>
        <end position="87"/>
    </location>
</feature>
<dbReference type="GO" id="GO:0016491">
    <property type="term" value="F:oxidoreductase activity"/>
    <property type="evidence" value="ECO:0007669"/>
    <property type="project" value="InterPro"/>
</dbReference>
<reference evidence="3 4" key="1">
    <citation type="submission" date="2016-06" db="EMBL/GenBank/DDBJ databases">
        <title>Draft genome sequence of Flavobacterium succinicans strain DD5b.</title>
        <authorList>
            <person name="Poehlein A."/>
            <person name="Daniel R."/>
            <person name="Simeonova D.D."/>
        </authorList>
    </citation>
    <scope>NUCLEOTIDE SEQUENCE [LARGE SCALE GENOMIC DNA]</scope>
    <source>
        <strain evidence="3 4">DD5b</strain>
    </source>
</reference>
<dbReference type="Proteomes" id="UP000093807">
    <property type="component" value="Unassembled WGS sequence"/>
</dbReference>
<dbReference type="Pfam" id="PF04945">
    <property type="entry name" value="YHS"/>
    <property type="match status" value="1"/>
</dbReference>
<feature type="signal peptide" evidence="1">
    <location>
        <begin position="1"/>
        <end position="19"/>
    </location>
</feature>
<gene>
    <name evidence="3" type="ORF">FLB_24970</name>
</gene>
<dbReference type="RefSeq" id="WP_064716253.1">
    <property type="nucleotide sequence ID" value="NZ_JMTM01000065.1"/>
</dbReference>
<dbReference type="PATRIC" id="fig|29536.5.peg.2597"/>
<dbReference type="OrthoDB" id="344729at2"/>
<dbReference type="InterPro" id="IPR007029">
    <property type="entry name" value="YHS_dom"/>
</dbReference>
<evidence type="ECO:0000313" key="4">
    <source>
        <dbReference type="Proteomes" id="UP000093807"/>
    </source>
</evidence>
<proteinExistence type="predicted"/>
<name>A0A199XPS2_9FLAO</name>
<keyword evidence="1" id="KW-0732">Signal</keyword>
<dbReference type="EMBL" id="JMTM01000065">
    <property type="protein sequence ID" value="OAZ03251.1"/>
    <property type="molecule type" value="Genomic_DNA"/>
</dbReference>
<dbReference type="InterPro" id="IPR012348">
    <property type="entry name" value="RNR-like"/>
</dbReference>
<sequence length="149" mass="16866">MRKTIFTLLIAISSTIAIAQTDNSAEHTNLKNGIALQGYDPVAYFTVSKPTPGDKTIQATYEGATYYFTSQENRDAFTKNPEQYVPQFGGFCAYGMSEGYEAPIKPEAFTIENNKLYLNYNLKVREDWSKNKNVRIAKATVNWEKIKNL</sequence>
<organism evidence="3 4">
    <name type="scientific">Flavobacterium succinicans</name>
    <dbReference type="NCBI Taxonomy" id="29536"/>
    <lineage>
        <taxon>Bacteria</taxon>
        <taxon>Pseudomonadati</taxon>
        <taxon>Bacteroidota</taxon>
        <taxon>Flavobacteriia</taxon>
        <taxon>Flavobacteriales</taxon>
        <taxon>Flavobacteriaceae</taxon>
        <taxon>Flavobacterium</taxon>
    </lineage>
</organism>
<dbReference type="AlphaFoldDB" id="A0A199XPS2"/>
<keyword evidence="4" id="KW-1185">Reference proteome</keyword>
<evidence type="ECO:0000259" key="2">
    <source>
        <dbReference type="Pfam" id="PF04945"/>
    </source>
</evidence>
<dbReference type="NCBIfam" id="NF041384">
    <property type="entry name" value="YHS_seleno_dom"/>
    <property type="match status" value="1"/>
</dbReference>